<dbReference type="GO" id="GO:0043531">
    <property type="term" value="F:ADP binding"/>
    <property type="evidence" value="ECO:0007669"/>
    <property type="project" value="TreeGrafter"/>
</dbReference>
<evidence type="ECO:0000259" key="13">
    <source>
        <dbReference type="Pfam" id="PF00306"/>
    </source>
</evidence>
<evidence type="ECO:0000256" key="7">
    <source>
        <dbReference type="ARBA" id="ARBA00022967"/>
    </source>
</evidence>
<keyword evidence="9" id="KW-0472">Membrane</keyword>
<evidence type="ECO:0000313" key="15">
    <source>
        <dbReference type="Proteomes" id="UP000179241"/>
    </source>
</evidence>
<evidence type="ECO:0000256" key="10">
    <source>
        <dbReference type="ARBA" id="ARBA00023196"/>
    </source>
</evidence>
<organism evidence="14 15">
    <name type="scientific">Candidatus Woesebacteria bacterium RIFOXYA1_FULL_43_9</name>
    <dbReference type="NCBI Taxonomy" id="1802534"/>
    <lineage>
        <taxon>Bacteria</taxon>
        <taxon>Candidatus Woeseibacteriota</taxon>
    </lineage>
</organism>
<dbReference type="Proteomes" id="UP000179241">
    <property type="component" value="Unassembled WGS sequence"/>
</dbReference>
<evidence type="ECO:0000256" key="9">
    <source>
        <dbReference type="ARBA" id="ARBA00023136"/>
    </source>
</evidence>
<sequence>MLHTYKYCIEKFKEEGEVVEIYESFVHAKGLSGVFLGEIVAFEQGVHGQVVSVKGDGVEILVLSRQVILPHSKVAKTGLPLTVTLGEGILGHTLDAFGYAKDERRFKSDFPDERQVNIFPTGIVERLSIKRFMSTGMPLVDLVLPVGWGQRELIIGDRKTGKTHFLLQTVLNQAKLGRVCVYGAIGKRKEEIKAIETFFQKYGIELNTVIVAADSYDSPGEIFLAPYTAMTIAEYFRDKGLDVLLVLDDLTTHAKYYREFSLVGKRFPGRESYPGDVFHVHSKLLERAGCFKVGKGEASITCLPVAESMGADFTGYIQTNLMSITDGHLYFDNDIFLKGRRPAVNPFLSVTRVGRQTQPKLFRDIGIKLTGILKKHENMQRFLSFGQELGPEAKNILSLGDSLYKFFNQVGYAVYPPNLQVVLVSLLTIGYWNGEGAENILAVYTNREKYKDVVDTLVTESNTLDELNQKVKVKSNVLLNTK</sequence>
<protein>
    <recommendedName>
        <fullName evidence="16">ATPase F1/V1/A1 complex alpha/beta subunit nucleotide-binding domain-containing protein</fullName>
    </recommendedName>
</protein>
<dbReference type="Pfam" id="PF00306">
    <property type="entry name" value="ATP-synt_ab_C"/>
    <property type="match status" value="1"/>
</dbReference>
<evidence type="ECO:0000259" key="12">
    <source>
        <dbReference type="Pfam" id="PF00006"/>
    </source>
</evidence>
<comment type="caution">
    <text evidence="14">The sequence shown here is derived from an EMBL/GenBank/DDBJ whole genome shotgun (WGS) entry which is preliminary data.</text>
</comment>
<evidence type="ECO:0000256" key="8">
    <source>
        <dbReference type="ARBA" id="ARBA00023065"/>
    </source>
</evidence>
<dbReference type="EMBL" id="MGHU01000045">
    <property type="protein sequence ID" value="OGM76700.1"/>
    <property type="molecule type" value="Genomic_DNA"/>
</dbReference>
<dbReference type="GO" id="GO:0046933">
    <property type="term" value="F:proton-transporting ATP synthase activity, rotational mechanism"/>
    <property type="evidence" value="ECO:0007669"/>
    <property type="project" value="InterPro"/>
</dbReference>
<keyword evidence="8" id="KW-0406">Ion transport</keyword>
<reference evidence="14 15" key="1">
    <citation type="journal article" date="2016" name="Nat. Commun.">
        <title>Thousands of microbial genomes shed light on interconnected biogeochemical processes in an aquifer system.</title>
        <authorList>
            <person name="Anantharaman K."/>
            <person name="Brown C.T."/>
            <person name="Hug L.A."/>
            <person name="Sharon I."/>
            <person name="Castelle C.J."/>
            <person name="Probst A.J."/>
            <person name="Thomas B.C."/>
            <person name="Singh A."/>
            <person name="Wilkins M.J."/>
            <person name="Karaoz U."/>
            <person name="Brodie E.L."/>
            <person name="Williams K.H."/>
            <person name="Hubbard S.S."/>
            <person name="Banfield J.F."/>
        </authorList>
    </citation>
    <scope>NUCLEOTIDE SEQUENCE [LARGE SCALE GENOMIC DNA]</scope>
</reference>
<proteinExistence type="inferred from homology"/>
<evidence type="ECO:0008006" key="16">
    <source>
        <dbReference type="Google" id="ProtNLM"/>
    </source>
</evidence>
<evidence type="ECO:0000256" key="4">
    <source>
        <dbReference type="ARBA" id="ARBA00022741"/>
    </source>
</evidence>
<gene>
    <name evidence="14" type="ORF">A2188_00555</name>
</gene>
<dbReference type="InterPro" id="IPR036121">
    <property type="entry name" value="ATPase_F1/V1/A1_a/bsu_N_sf"/>
</dbReference>
<keyword evidence="6" id="KW-0067">ATP-binding</keyword>
<comment type="subcellular location">
    <subcellularLocation>
        <location evidence="1">Membrane</location>
    </subcellularLocation>
</comment>
<dbReference type="Gene3D" id="1.20.150.20">
    <property type="entry name" value="ATP synthase alpha/beta chain, C-terminal domain"/>
    <property type="match status" value="1"/>
</dbReference>
<dbReference type="GO" id="GO:0045259">
    <property type="term" value="C:proton-transporting ATP synthase complex"/>
    <property type="evidence" value="ECO:0007669"/>
    <property type="project" value="UniProtKB-KW"/>
</dbReference>
<dbReference type="SUPFAM" id="SSF50615">
    <property type="entry name" value="N-terminal domain of alpha and beta subunits of F1 ATP synthase"/>
    <property type="match status" value="1"/>
</dbReference>
<keyword evidence="11" id="KW-0066">ATP synthesis</keyword>
<evidence type="ECO:0000256" key="6">
    <source>
        <dbReference type="ARBA" id="ARBA00022840"/>
    </source>
</evidence>
<dbReference type="SUPFAM" id="SSF52540">
    <property type="entry name" value="P-loop containing nucleoside triphosphate hydrolases"/>
    <property type="match status" value="1"/>
</dbReference>
<dbReference type="PANTHER" id="PTHR48082">
    <property type="entry name" value="ATP SYNTHASE SUBUNIT ALPHA, MITOCHONDRIAL"/>
    <property type="match status" value="1"/>
</dbReference>
<dbReference type="AlphaFoldDB" id="A0A1F8CK52"/>
<keyword evidence="4" id="KW-0547">Nucleotide-binding</keyword>
<keyword evidence="3" id="KW-0813">Transport</keyword>
<evidence type="ECO:0000256" key="5">
    <source>
        <dbReference type="ARBA" id="ARBA00022781"/>
    </source>
</evidence>
<dbReference type="PANTHER" id="PTHR48082:SF2">
    <property type="entry name" value="ATP SYNTHASE SUBUNIT ALPHA, MITOCHONDRIAL"/>
    <property type="match status" value="1"/>
</dbReference>
<evidence type="ECO:0000256" key="11">
    <source>
        <dbReference type="ARBA" id="ARBA00023310"/>
    </source>
</evidence>
<keyword evidence="10" id="KW-0139">CF(1)</keyword>
<dbReference type="FunFam" id="3.40.50.300:FF:004039">
    <property type="entry name" value="ATP synthase subunit alpha, mitochondrial"/>
    <property type="match status" value="1"/>
</dbReference>
<evidence type="ECO:0000256" key="3">
    <source>
        <dbReference type="ARBA" id="ARBA00022448"/>
    </source>
</evidence>
<dbReference type="InterPro" id="IPR005294">
    <property type="entry name" value="ATP_synth_F1_asu"/>
</dbReference>
<comment type="similarity">
    <text evidence="2">Belongs to the ATPase alpha/beta chains family.</text>
</comment>
<dbReference type="InterPro" id="IPR027417">
    <property type="entry name" value="P-loop_NTPase"/>
</dbReference>
<dbReference type="InterPro" id="IPR000793">
    <property type="entry name" value="ATP_synth_asu_C"/>
</dbReference>
<name>A0A1F8CK52_9BACT</name>
<feature type="domain" description="ATPase F1/V1/A1 complex alpha/beta subunit nucleotide-binding" evidence="12">
    <location>
        <begin position="136"/>
        <end position="350"/>
    </location>
</feature>
<dbReference type="Gene3D" id="3.40.50.300">
    <property type="entry name" value="P-loop containing nucleotide triphosphate hydrolases"/>
    <property type="match status" value="1"/>
</dbReference>
<dbReference type="Pfam" id="PF00006">
    <property type="entry name" value="ATP-synt_ab"/>
    <property type="match status" value="1"/>
</dbReference>
<accession>A0A1F8CK52</accession>
<dbReference type="InterPro" id="IPR038376">
    <property type="entry name" value="ATP_synth_asu_C_sf"/>
</dbReference>
<keyword evidence="5" id="KW-0375">Hydrogen ion transport</keyword>
<evidence type="ECO:0000313" key="14">
    <source>
        <dbReference type="EMBL" id="OGM76700.1"/>
    </source>
</evidence>
<keyword evidence="7" id="KW-1278">Translocase</keyword>
<evidence type="ECO:0000256" key="2">
    <source>
        <dbReference type="ARBA" id="ARBA00008936"/>
    </source>
</evidence>
<dbReference type="InterPro" id="IPR000194">
    <property type="entry name" value="ATPase_F1/V1/A1_a/bsu_nucl-bd"/>
</dbReference>
<dbReference type="InterPro" id="IPR023366">
    <property type="entry name" value="ATP_synth_asu-like_sf"/>
</dbReference>
<dbReference type="GO" id="GO:0005524">
    <property type="term" value="F:ATP binding"/>
    <property type="evidence" value="ECO:0007669"/>
    <property type="project" value="UniProtKB-KW"/>
</dbReference>
<feature type="domain" description="ATP synthase alpha subunit C-terminal" evidence="13">
    <location>
        <begin position="358"/>
        <end position="470"/>
    </location>
</feature>
<evidence type="ECO:0000256" key="1">
    <source>
        <dbReference type="ARBA" id="ARBA00004370"/>
    </source>
</evidence>
<dbReference type="Gene3D" id="2.40.30.20">
    <property type="match status" value="1"/>
</dbReference>